<dbReference type="EMBL" id="JALMLT010000005">
    <property type="protein sequence ID" value="MDT8760522.1"/>
    <property type="molecule type" value="Genomic_DNA"/>
</dbReference>
<feature type="transmembrane region" description="Helical" evidence="1">
    <location>
        <begin position="86"/>
        <end position="107"/>
    </location>
</feature>
<reference evidence="2" key="1">
    <citation type="submission" date="2022-04" db="EMBL/GenBank/DDBJ databases">
        <title>Tomato heritable bacteria conferring resistance against bacterial wilt.</title>
        <authorList>
            <person name="Yin J."/>
        </authorList>
    </citation>
    <scope>NUCLEOTIDE SEQUENCE</scope>
    <source>
        <strain evidence="2">Cra20</strain>
    </source>
</reference>
<feature type="transmembrane region" description="Helical" evidence="1">
    <location>
        <begin position="34"/>
        <end position="54"/>
    </location>
</feature>
<feature type="transmembrane region" description="Helical" evidence="1">
    <location>
        <begin position="60"/>
        <end position="79"/>
    </location>
</feature>
<evidence type="ECO:0000256" key="1">
    <source>
        <dbReference type="SAM" id="Phobius"/>
    </source>
</evidence>
<gene>
    <name evidence="2" type="ORF">MZO42_17615</name>
</gene>
<feature type="transmembrane region" description="Helical" evidence="1">
    <location>
        <begin position="113"/>
        <end position="135"/>
    </location>
</feature>
<name>A0ABU3N7P9_9SPHN</name>
<feature type="transmembrane region" description="Helical" evidence="1">
    <location>
        <begin position="6"/>
        <end position="27"/>
    </location>
</feature>
<keyword evidence="1" id="KW-1133">Transmembrane helix</keyword>
<keyword evidence="1" id="KW-0812">Transmembrane</keyword>
<evidence type="ECO:0000313" key="2">
    <source>
        <dbReference type="EMBL" id="MDT8760522.1"/>
    </source>
</evidence>
<proteinExistence type="predicted"/>
<protein>
    <recommendedName>
        <fullName evidence="3">DUF4345 domain-containing protein</fullName>
    </recommendedName>
</protein>
<organism evidence="2">
    <name type="scientific">Sphingomonas psychrotolerans</name>
    <dbReference type="NCBI Taxonomy" id="1327635"/>
    <lineage>
        <taxon>Bacteria</taxon>
        <taxon>Pseudomonadati</taxon>
        <taxon>Pseudomonadota</taxon>
        <taxon>Alphaproteobacteria</taxon>
        <taxon>Sphingomonadales</taxon>
        <taxon>Sphingomonadaceae</taxon>
        <taxon>Sphingomonas</taxon>
    </lineage>
</organism>
<evidence type="ECO:0008006" key="3">
    <source>
        <dbReference type="Google" id="ProtNLM"/>
    </source>
</evidence>
<comment type="caution">
    <text evidence="2">The sequence shown here is derived from an EMBL/GenBank/DDBJ whole genome shotgun (WGS) entry which is preliminary data.</text>
</comment>
<keyword evidence="1" id="KW-0472">Membrane</keyword>
<sequence length="149" mass="16187">MLSPLGVLYVYGFWIALPLTCLAAFLWGGRIERVMSLVFLLALVATTAVLRSYADPFSSTRIALATVDCVVLLALLVAATKSSRGWLIWASAFQVIATTAHLSRLMVPDLSRLAYGLMEGASGWPVLLALMTGIWRHHHRSRANDASAS</sequence>
<accession>A0ABU3N7P9</accession>